<comment type="caution">
    <text evidence="2">The sequence shown here is derived from an EMBL/GenBank/DDBJ whole genome shotgun (WGS) entry which is preliminary data.</text>
</comment>
<evidence type="ECO:0000313" key="2">
    <source>
        <dbReference type="EMBL" id="GBL87364.1"/>
    </source>
</evidence>
<gene>
    <name evidence="2" type="ORF">AVEN_118319_1</name>
</gene>
<dbReference type="EMBL" id="BGPR01000053">
    <property type="protein sequence ID" value="GBL87364.1"/>
    <property type="molecule type" value="Genomic_DNA"/>
</dbReference>
<keyword evidence="3" id="KW-1185">Reference proteome</keyword>
<organism evidence="2 3">
    <name type="scientific">Araneus ventricosus</name>
    <name type="common">Orbweaver spider</name>
    <name type="synonym">Epeira ventricosa</name>
    <dbReference type="NCBI Taxonomy" id="182803"/>
    <lineage>
        <taxon>Eukaryota</taxon>
        <taxon>Metazoa</taxon>
        <taxon>Ecdysozoa</taxon>
        <taxon>Arthropoda</taxon>
        <taxon>Chelicerata</taxon>
        <taxon>Arachnida</taxon>
        <taxon>Araneae</taxon>
        <taxon>Araneomorphae</taxon>
        <taxon>Entelegynae</taxon>
        <taxon>Araneoidea</taxon>
        <taxon>Araneidae</taxon>
        <taxon>Araneus</taxon>
    </lineage>
</organism>
<evidence type="ECO:0000256" key="1">
    <source>
        <dbReference type="SAM" id="MobiDB-lite"/>
    </source>
</evidence>
<name>A0A4Y2B8J8_ARAVE</name>
<sequence length="69" mass="7111">MPTLARPTQKACKAGRGPAGRAPPACGGRGLLGTIRWYRIKTANGRGKGAGMVRKFGEGFASLSVALVI</sequence>
<dbReference type="Proteomes" id="UP000499080">
    <property type="component" value="Unassembled WGS sequence"/>
</dbReference>
<evidence type="ECO:0000313" key="3">
    <source>
        <dbReference type="Proteomes" id="UP000499080"/>
    </source>
</evidence>
<proteinExistence type="predicted"/>
<accession>A0A4Y2B8J8</accession>
<feature type="region of interest" description="Disordered" evidence="1">
    <location>
        <begin position="1"/>
        <end position="21"/>
    </location>
</feature>
<protein>
    <submittedName>
        <fullName evidence="2">Uncharacterized protein</fullName>
    </submittedName>
</protein>
<dbReference type="AlphaFoldDB" id="A0A4Y2B8J8"/>
<feature type="compositionally biased region" description="Low complexity" evidence="1">
    <location>
        <begin position="10"/>
        <end position="21"/>
    </location>
</feature>
<reference evidence="2 3" key="1">
    <citation type="journal article" date="2019" name="Sci. Rep.">
        <title>Orb-weaving spider Araneus ventricosus genome elucidates the spidroin gene catalogue.</title>
        <authorList>
            <person name="Kono N."/>
            <person name="Nakamura H."/>
            <person name="Ohtoshi R."/>
            <person name="Moran D.A.P."/>
            <person name="Shinohara A."/>
            <person name="Yoshida Y."/>
            <person name="Fujiwara M."/>
            <person name="Mori M."/>
            <person name="Tomita M."/>
            <person name="Arakawa K."/>
        </authorList>
    </citation>
    <scope>NUCLEOTIDE SEQUENCE [LARGE SCALE GENOMIC DNA]</scope>
</reference>